<feature type="domain" description="Ketopantoate reductase N-terminal" evidence="1">
    <location>
        <begin position="8"/>
        <end position="109"/>
    </location>
</feature>
<dbReference type="SUPFAM" id="SSF51735">
    <property type="entry name" value="NAD(P)-binding Rossmann-fold domains"/>
    <property type="match status" value="1"/>
</dbReference>
<dbReference type="GO" id="GO:0008677">
    <property type="term" value="F:2-dehydropantoate 2-reductase activity"/>
    <property type="evidence" value="ECO:0007669"/>
    <property type="project" value="UniProtKB-EC"/>
</dbReference>
<dbReference type="Gene3D" id="3.40.50.720">
    <property type="entry name" value="NAD(P)-binding Rossmann-like Domain"/>
    <property type="match status" value="1"/>
</dbReference>
<evidence type="ECO:0000259" key="1">
    <source>
        <dbReference type="Pfam" id="PF02558"/>
    </source>
</evidence>
<gene>
    <name evidence="2" type="ORF">FHS16_005554</name>
</gene>
<dbReference type="InterPro" id="IPR036291">
    <property type="entry name" value="NAD(P)-bd_dom_sf"/>
</dbReference>
<evidence type="ECO:0000313" key="2">
    <source>
        <dbReference type="EMBL" id="MBB3155446.1"/>
    </source>
</evidence>
<dbReference type="Pfam" id="PF02558">
    <property type="entry name" value="ApbA"/>
    <property type="match status" value="1"/>
</dbReference>
<dbReference type="Proteomes" id="UP000518605">
    <property type="component" value="Unassembled WGS sequence"/>
</dbReference>
<keyword evidence="2" id="KW-0560">Oxidoreductase</keyword>
<proteinExistence type="predicted"/>
<keyword evidence="3" id="KW-1185">Reference proteome</keyword>
<dbReference type="EMBL" id="JACHXW010000024">
    <property type="protein sequence ID" value="MBB3155446.1"/>
    <property type="molecule type" value="Genomic_DNA"/>
</dbReference>
<accession>A0A7W5CCY1</accession>
<reference evidence="2 3" key="1">
    <citation type="submission" date="2020-08" db="EMBL/GenBank/DDBJ databases">
        <title>Genomic Encyclopedia of Type Strains, Phase III (KMG-III): the genomes of soil and plant-associated and newly described type strains.</title>
        <authorList>
            <person name="Whitman W."/>
        </authorList>
    </citation>
    <scope>NUCLEOTIDE SEQUENCE [LARGE SCALE GENOMIC DNA]</scope>
    <source>
        <strain evidence="2 3">CECT 8234</strain>
    </source>
</reference>
<name>A0A7W5CCY1_9BACL</name>
<evidence type="ECO:0000313" key="3">
    <source>
        <dbReference type="Proteomes" id="UP000518605"/>
    </source>
</evidence>
<dbReference type="EC" id="1.1.1.169" evidence="2"/>
<sequence length="307" mass="34562">MSAKQVRILIFGAGVIGSMYAIKLIEAGYDVSLFAQSNRYKSLRENGLQYKEKGTVRSIQVNVIDTLENDDVYDFIFVTVRYDRSESALIALKDNQSKNIVTMTSNSIGFSSWLDIVGDRLLPAFPGFGGQIKDGVLHARFLPKVIAATAFGEINGVVTERIENLAKLFKRAKLPYVIKKDMQAYLITHSVSDIAMLSVLHSENKAIDKKTARTSKTARKITVTLKAYLRAVQKAGVSIDPPMLKMVFKFPNLFLDLFFMTWLRTKMVRDMMLPDYANNANNEIVQLSNDLMKFLSQNDAKSELHVQ</sequence>
<protein>
    <submittedName>
        <fullName evidence="2">2-dehydropantoate 2-reductase</fullName>
        <ecNumber evidence="2">1.1.1.169</ecNumber>
    </submittedName>
</protein>
<dbReference type="InterPro" id="IPR013332">
    <property type="entry name" value="KPR_N"/>
</dbReference>
<dbReference type="AlphaFoldDB" id="A0A7W5CCY1"/>
<organism evidence="2 3">
    <name type="scientific">Paenibacillus endophyticus</name>
    <dbReference type="NCBI Taxonomy" id="1294268"/>
    <lineage>
        <taxon>Bacteria</taxon>
        <taxon>Bacillati</taxon>
        <taxon>Bacillota</taxon>
        <taxon>Bacilli</taxon>
        <taxon>Bacillales</taxon>
        <taxon>Paenibacillaceae</taxon>
        <taxon>Paenibacillus</taxon>
    </lineage>
</organism>
<comment type="caution">
    <text evidence="2">The sequence shown here is derived from an EMBL/GenBank/DDBJ whole genome shotgun (WGS) entry which is preliminary data.</text>
</comment>
<dbReference type="RefSeq" id="WP_183570123.1">
    <property type="nucleotide sequence ID" value="NZ_CBCSLB010000023.1"/>
</dbReference>